<sequence length="545" mass="60462">MFAPCFRRDLALLAPGALLLKAKKKRKRDYGKHGMVLEYEGHSESSTGTFQQVVFSSGKCSALLQPALCCLLRQCRFTKRLAVYTALCICLVEAPGKKERYSHCHSLSLELSCAASVFHREVIQLVARERCCCREKEAQKRLGTACWLLSFLKRDGKQIQPERFTWSLFSFLEEHQDRTHLCASHAGGPLRPLPRLLNTAQAAVSPPLGKAWAQNGGQPQFLLNITPPCKHLTPNSTKVSCKGLNVIPPLFHLVHELFISQYVCGRDEKEMLVPNQELAVVASCRLSVSCAALIGGVVQPTEPQVPQTIRAPLAGVVSDDASASKTKQKHEWTVQILPPADCIPSEAVMHAVVMGCANRIASKWRVILVHLALQEIIKVTLIRNRRLQQAAALRGKRSCFDRILLSFVLDYQKSATAKIGADLLCGSSVYTSIMLILSRSTYSWCYGCRKCRFCGETAIQFVVWHSCYKHTLPAGHLLLQSNQPQVRREEQLLNVSTARKYYVKVAAVVASSTSAFIILAYISITDLSHNITTDGPVVRAGREQP</sequence>
<accession>R0LBC8</accession>
<proteinExistence type="predicted"/>
<dbReference type="Proteomes" id="UP000296049">
    <property type="component" value="Unassembled WGS sequence"/>
</dbReference>
<name>R0LBC8_ANAPL</name>
<protein>
    <submittedName>
        <fullName evidence="1">Uncharacterized protein</fullName>
    </submittedName>
</protein>
<organism evidence="1 2">
    <name type="scientific">Anas platyrhynchos</name>
    <name type="common">Mallard</name>
    <name type="synonym">Anas boschas</name>
    <dbReference type="NCBI Taxonomy" id="8839"/>
    <lineage>
        <taxon>Eukaryota</taxon>
        <taxon>Metazoa</taxon>
        <taxon>Chordata</taxon>
        <taxon>Craniata</taxon>
        <taxon>Vertebrata</taxon>
        <taxon>Euteleostomi</taxon>
        <taxon>Archelosauria</taxon>
        <taxon>Archosauria</taxon>
        <taxon>Dinosauria</taxon>
        <taxon>Saurischia</taxon>
        <taxon>Theropoda</taxon>
        <taxon>Coelurosauria</taxon>
        <taxon>Aves</taxon>
        <taxon>Neognathae</taxon>
        <taxon>Galloanserae</taxon>
        <taxon>Anseriformes</taxon>
        <taxon>Anatidae</taxon>
        <taxon>Anatinae</taxon>
        <taxon>Anas</taxon>
    </lineage>
</organism>
<dbReference type="AlphaFoldDB" id="R0LBC8"/>
<evidence type="ECO:0000313" key="1">
    <source>
        <dbReference type="EMBL" id="EOB02974.1"/>
    </source>
</evidence>
<keyword evidence="2" id="KW-1185">Reference proteome</keyword>
<dbReference type="EMBL" id="KB742907">
    <property type="protein sequence ID" value="EOB02974.1"/>
    <property type="molecule type" value="Genomic_DNA"/>
</dbReference>
<reference evidence="2" key="1">
    <citation type="journal article" date="2013" name="Nat. Genet.">
        <title>The duck genome and transcriptome provide insight into an avian influenza virus reservoir species.</title>
        <authorList>
            <person name="Huang Y."/>
            <person name="Li Y."/>
            <person name="Burt D.W."/>
            <person name="Chen H."/>
            <person name="Zhang Y."/>
            <person name="Qian W."/>
            <person name="Kim H."/>
            <person name="Gan S."/>
            <person name="Zhao Y."/>
            <person name="Li J."/>
            <person name="Yi K."/>
            <person name="Feng H."/>
            <person name="Zhu P."/>
            <person name="Li B."/>
            <person name="Liu Q."/>
            <person name="Fairley S."/>
            <person name="Magor K.E."/>
            <person name="Du Z."/>
            <person name="Hu X."/>
            <person name="Goodman L."/>
            <person name="Tafer H."/>
            <person name="Vignal A."/>
            <person name="Lee T."/>
            <person name="Kim K.W."/>
            <person name="Sheng Z."/>
            <person name="An Y."/>
            <person name="Searle S."/>
            <person name="Herrero J."/>
            <person name="Groenen M.A."/>
            <person name="Crooijmans R.P."/>
            <person name="Faraut T."/>
            <person name="Cai Q."/>
            <person name="Webster R.G."/>
            <person name="Aldridge J.R."/>
            <person name="Warren W.C."/>
            <person name="Bartschat S."/>
            <person name="Kehr S."/>
            <person name="Marz M."/>
            <person name="Stadler P.F."/>
            <person name="Smith J."/>
            <person name="Kraus R.H."/>
            <person name="Zhao Y."/>
            <person name="Ren L."/>
            <person name="Fei J."/>
            <person name="Morisson M."/>
            <person name="Kaiser P."/>
            <person name="Griffin D.K."/>
            <person name="Rao M."/>
            <person name="Pitel F."/>
            <person name="Wang J."/>
            <person name="Li N."/>
        </authorList>
    </citation>
    <scope>NUCLEOTIDE SEQUENCE [LARGE SCALE GENOMIC DNA]</scope>
</reference>
<gene>
    <name evidence="1" type="ORF">Anapl_05358</name>
</gene>
<evidence type="ECO:0000313" key="2">
    <source>
        <dbReference type="Proteomes" id="UP000296049"/>
    </source>
</evidence>